<evidence type="ECO:0000256" key="1">
    <source>
        <dbReference type="SAM" id="MobiDB-lite"/>
    </source>
</evidence>
<evidence type="ECO:0000313" key="2">
    <source>
        <dbReference type="EMBL" id="TFD85593.1"/>
    </source>
</evidence>
<comment type="caution">
    <text evidence="2">The sequence shown here is derived from an EMBL/GenBank/DDBJ whole genome shotgun (WGS) entry which is preliminary data.</text>
</comment>
<evidence type="ECO:0008006" key="4">
    <source>
        <dbReference type="Google" id="ProtNLM"/>
    </source>
</evidence>
<organism evidence="2 3">
    <name type="scientific">Cryobacterium lactosi</name>
    <dbReference type="NCBI Taxonomy" id="1259202"/>
    <lineage>
        <taxon>Bacteria</taxon>
        <taxon>Bacillati</taxon>
        <taxon>Actinomycetota</taxon>
        <taxon>Actinomycetes</taxon>
        <taxon>Micrococcales</taxon>
        <taxon>Microbacteriaceae</taxon>
        <taxon>Cryobacterium</taxon>
    </lineage>
</organism>
<dbReference type="EMBL" id="SOHM01000035">
    <property type="protein sequence ID" value="TFD85593.1"/>
    <property type="molecule type" value="Genomic_DNA"/>
</dbReference>
<keyword evidence="3" id="KW-1185">Reference proteome</keyword>
<feature type="region of interest" description="Disordered" evidence="1">
    <location>
        <begin position="1"/>
        <end position="27"/>
    </location>
</feature>
<protein>
    <recommendedName>
        <fullName evidence="4">NTP pyrophosphohydrolase</fullName>
    </recommendedName>
</protein>
<dbReference type="RefSeq" id="WP_134642152.1">
    <property type="nucleotide sequence ID" value="NZ_SOHM01000035.1"/>
</dbReference>
<accession>A0A4R9BIW3</accession>
<dbReference type="AlphaFoldDB" id="A0A4R9BIW3"/>
<dbReference type="Proteomes" id="UP000298468">
    <property type="component" value="Unassembled WGS sequence"/>
</dbReference>
<feature type="compositionally biased region" description="Basic and acidic residues" evidence="1">
    <location>
        <begin position="1"/>
        <end position="10"/>
    </location>
</feature>
<reference evidence="2 3" key="1">
    <citation type="submission" date="2019-03" db="EMBL/GenBank/DDBJ databases">
        <title>Genomics of glacier-inhabiting Cryobacterium strains.</title>
        <authorList>
            <person name="Liu Q."/>
            <person name="Xin Y.-H."/>
        </authorList>
    </citation>
    <scope>NUCLEOTIDE SEQUENCE [LARGE SCALE GENOMIC DNA]</scope>
    <source>
        <strain evidence="2 3">Sr59</strain>
    </source>
</reference>
<sequence length="131" mass="13771">MPADSHDASGREGTLPAGGPGYPGHITVRPQALNTVARAVSAESLGVDPSQVTVTLRDDHGLLGLEVATPISMPDLGTIGPGHAGTTLLQRLDDAQNDIRTTTTRITGNQVGRVDIRVRGAHITEERRVPR</sequence>
<name>A0A4R9BIW3_9MICO</name>
<proteinExistence type="predicted"/>
<evidence type="ECO:0000313" key="3">
    <source>
        <dbReference type="Proteomes" id="UP000298468"/>
    </source>
</evidence>
<gene>
    <name evidence="2" type="ORF">E3T61_17575</name>
</gene>
<dbReference type="OrthoDB" id="5122951at2"/>